<dbReference type="Proteomes" id="UP000250557">
    <property type="component" value="Chromosome"/>
</dbReference>
<dbReference type="PANTHER" id="PTHR39206:SF1">
    <property type="entry name" value="SLL8004 PROTEIN"/>
    <property type="match status" value="1"/>
</dbReference>
<keyword evidence="2" id="KW-0067">ATP-binding</keyword>
<evidence type="ECO:0000313" key="6">
    <source>
        <dbReference type="EMBL" id="QTE48261.1"/>
    </source>
</evidence>
<dbReference type="Proteomes" id="UP000663940">
    <property type="component" value="Chromosome"/>
</dbReference>
<sequence>MLLYNPQLLIIAGGNGAGKSTFSKDLSSVDAFIFDADKEIAKIEARYPGLPAESISYAVDQFFLDCVEDALKKGTDFTIETNFRDAGLMNTVSRFQENGYTVSLVYLGLSDIQQSMDRVTARVTGGGHFVDTDSIRYNFEEGLKNLIYFVARFDNVEFIDASGSLYELKSLLSVQNRQLVFLTDDPPEWAKQSLAQISRHFSPHAPDRDDDMEIRRGPRR</sequence>
<evidence type="ECO:0000256" key="2">
    <source>
        <dbReference type="ARBA" id="ARBA00022840"/>
    </source>
</evidence>
<organism evidence="5 7">
    <name type="scientific">Mucilaginibacter rubeus</name>
    <dbReference type="NCBI Taxonomy" id="2027860"/>
    <lineage>
        <taxon>Bacteria</taxon>
        <taxon>Pseudomonadati</taxon>
        <taxon>Bacteroidota</taxon>
        <taxon>Sphingobacteriia</taxon>
        <taxon>Sphingobacteriales</taxon>
        <taxon>Sphingobacteriaceae</taxon>
        <taxon>Mucilaginibacter</taxon>
    </lineage>
</organism>
<feature type="region of interest" description="Disordered" evidence="3">
    <location>
        <begin position="198"/>
        <end position="220"/>
    </location>
</feature>
<evidence type="ECO:0000313" key="5">
    <source>
        <dbReference type="EMBL" id="QEM02991.1"/>
    </source>
</evidence>
<dbReference type="Gene3D" id="3.40.50.300">
    <property type="entry name" value="P-loop containing nucleotide triphosphate hydrolases"/>
    <property type="match status" value="1"/>
</dbReference>
<dbReference type="GO" id="GO:0005524">
    <property type="term" value="F:ATP binding"/>
    <property type="evidence" value="ECO:0007669"/>
    <property type="project" value="UniProtKB-KW"/>
</dbReference>
<dbReference type="InterPro" id="IPR027417">
    <property type="entry name" value="P-loop_NTPase"/>
</dbReference>
<gene>
    <name evidence="5" type="ORF">DIU31_005470</name>
    <name evidence="6" type="ORF">J3L21_22255</name>
</gene>
<accession>A0AAE6MGY3</accession>
<protein>
    <submittedName>
        <fullName evidence="6">Zeta toxin family protein</fullName>
    </submittedName>
</protein>
<dbReference type="GO" id="GO:0016301">
    <property type="term" value="F:kinase activity"/>
    <property type="evidence" value="ECO:0007669"/>
    <property type="project" value="InterPro"/>
</dbReference>
<dbReference type="Pfam" id="PF06414">
    <property type="entry name" value="Zeta_toxin"/>
    <property type="match status" value="1"/>
</dbReference>
<keyword evidence="1" id="KW-0547">Nucleotide-binding</keyword>
<evidence type="ECO:0000256" key="3">
    <source>
        <dbReference type="SAM" id="MobiDB-lite"/>
    </source>
</evidence>
<dbReference type="RefSeq" id="WP_112658604.1">
    <property type="nucleotide sequence ID" value="NZ_CP043451.1"/>
</dbReference>
<reference evidence="6 8" key="2">
    <citation type="submission" date="2021-03" db="EMBL/GenBank/DDBJ databases">
        <title>Mucilaginibacter strains isolated from gold and copper mining confer multi heavy-metal resistance.</title>
        <authorList>
            <person name="Li Y."/>
        </authorList>
    </citation>
    <scope>NUCLEOTIDE SEQUENCE [LARGE SCALE GENOMIC DNA]</scope>
    <source>
        <strain evidence="6 8">P2-4</strain>
    </source>
</reference>
<dbReference type="SUPFAM" id="SSF52540">
    <property type="entry name" value="P-loop containing nucleoside triphosphate hydrolases"/>
    <property type="match status" value="1"/>
</dbReference>
<evidence type="ECO:0000313" key="7">
    <source>
        <dbReference type="Proteomes" id="UP000250557"/>
    </source>
</evidence>
<reference evidence="5 7" key="1">
    <citation type="submission" date="2019-08" db="EMBL/GenBank/DDBJ databases">
        <title>Comparative genome analysis confer to the adaptation heavy metal polluted environment.</title>
        <authorList>
            <person name="Li Y."/>
        </authorList>
    </citation>
    <scope>NUCLEOTIDE SEQUENCE [LARGE SCALE GENOMIC DNA]</scope>
    <source>
        <strain evidence="5 7">P2</strain>
    </source>
</reference>
<dbReference type="EMBL" id="CP043451">
    <property type="protein sequence ID" value="QEM02991.1"/>
    <property type="molecule type" value="Genomic_DNA"/>
</dbReference>
<keyword evidence="8" id="KW-1185">Reference proteome</keyword>
<evidence type="ECO:0000256" key="1">
    <source>
        <dbReference type="ARBA" id="ARBA00022741"/>
    </source>
</evidence>
<dbReference type="PANTHER" id="PTHR39206">
    <property type="entry name" value="SLL8004 PROTEIN"/>
    <property type="match status" value="1"/>
</dbReference>
<evidence type="ECO:0000313" key="8">
    <source>
        <dbReference type="Proteomes" id="UP000663940"/>
    </source>
</evidence>
<dbReference type="AlphaFoldDB" id="A0AAE6MGY3"/>
<feature type="domain" description="Zeta toxin" evidence="4">
    <location>
        <begin position="5"/>
        <end position="146"/>
    </location>
</feature>
<evidence type="ECO:0000259" key="4">
    <source>
        <dbReference type="Pfam" id="PF06414"/>
    </source>
</evidence>
<dbReference type="EMBL" id="CP071880">
    <property type="protein sequence ID" value="QTE48261.1"/>
    <property type="molecule type" value="Genomic_DNA"/>
</dbReference>
<dbReference type="InterPro" id="IPR010488">
    <property type="entry name" value="Zeta_toxin_domain"/>
</dbReference>
<name>A0AAE6MGY3_9SPHI</name>
<proteinExistence type="predicted"/>